<organism evidence="12 13">
    <name type="scientific">Propioniferax innocua</name>
    <dbReference type="NCBI Taxonomy" id="1753"/>
    <lineage>
        <taxon>Bacteria</taxon>
        <taxon>Bacillati</taxon>
        <taxon>Actinomycetota</taxon>
        <taxon>Actinomycetes</taxon>
        <taxon>Propionibacteriales</taxon>
        <taxon>Propionibacteriaceae</taxon>
        <taxon>Propioniferax</taxon>
    </lineage>
</organism>
<gene>
    <name evidence="12" type="ORF">FB460_0774</name>
</gene>
<keyword evidence="13" id="KW-1185">Reference proteome</keyword>
<comment type="subunit">
    <text evidence="4">Homodimer.</text>
</comment>
<dbReference type="Proteomes" id="UP000316196">
    <property type="component" value="Unassembled WGS sequence"/>
</dbReference>
<dbReference type="RefSeq" id="WP_142092755.1">
    <property type="nucleotide sequence ID" value="NZ_BAAAMD010000001.1"/>
</dbReference>
<evidence type="ECO:0000313" key="12">
    <source>
        <dbReference type="EMBL" id="TQL62980.1"/>
    </source>
</evidence>
<keyword evidence="6" id="KW-0223">Dioxygenase</keyword>
<dbReference type="GO" id="GO:0016706">
    <property type="term" value="F:2-oxoglutarate-dependent dioxygenase activity"/>
    <property type="evidence" value="ECO:0007669"/>
    <property type="project" value="InterPro"/>
</dbReference>
<dbReference type="PANTHER" id="PTHR20883">
    <property type="entry name" value="PHYTANOYL-COA DIOXYGENASE DOMAIN CONTAINING 1"/>
    <property type="match status" value="1"/>
</dbReference>
<evidence type="ECO:0000256" key="5">
    <source>
        <dbReference type="ARBA" id="ARBA00022723"/>
    </source>
</evidence>
<dbReference type="GO" id="GO:0005506">
    <property type="term" value="F:iron ion binding"/>
    <property type="evidence" value="ECO:0007669"/>
    <property type="project" value="UniProtKB-ARBA"/>
</dbReference>
<comment type="catalytic activity">
    <reaction evidence="9">
        <text>L-ectoine + 2-oxoglutarate + O2 = 5-hydroxyectoine + succinate + CO2</text>
        <dbReference type="Rhea" id="RHEA:45740"/>
        <dbReference type="ChEBI" id="CHEBI:15379"/>
        <dbReference type="ChEBI" id="CHEBI:16526"/>
        <dbReference type="ChEBI" id="CHEBI:16810"/>
        <dbReference type="ChEBI" id="CHEBI:30031"/>
        <dbReference type="ChEBI" id="CHEBI:58515"/>
        <dbReference type="ChEBI" id="CHEBI:85413"/>
        <dbReference type="EC" id="1.14.11.55"/>
    </reaction>
</comment>
<keyword evidence="7" id="KW-0560">Oxidoreductase</keyword>
<dbReference type="NCBIfam" id="TIGR02408">
    <property type="entry name" value="ectoine_ThpD"/>
    <property type="match status" value="1"/>
</dbReference>
<dbReference type="InterPro" id="IPR012774">
    <property type="entry name" value="EctD"/>
</dbReference>
<dbReference type="PANTHER" id="PTHR20883:SF48">
    <property type="entry name" value="ECTOINE DIOXYGENASE"/>
    <property type="match status" value="1"/>
</dbReference>
<feature type="region of interest" description="Disordered" evidence="11">
    <location>
        <begin position="294"/>
        <end position="316"/>
    </location>
</feature>
<evidence type="ECO:0000256" key="9">
    <source>
        <dbReference type="ARBA" id="ARBA00049228"/>
    </source>
</evidence>
<comment type="similarity">
    <text evidence="3">Belongs to the PhyH family. EctD subfamily.</text>
</comment>
<dbReference type="Gene3D" id="2.60.120.620">
    <property type="entry name" value="q2cbj1_9rhob like domain"/>
    <property type="match status" value="1"/>
</dbReference>
<evidence type="ECO:0000256" key="4">
    <source>
        <dbReference type="ARBA" id="ARBA00011738"/>
    </source>
</evidence>
<evidence type="ECO:0000256" key="3">
    <source>
        <dbReference type="ARBA" id="ARBA00007851"/>
    </source>
</evidence>
<dbReference type="AlphaFoldDB" id="A0A542ZRX5"/>
<evidence type="ECO:0000256" key="6">
    <source>
        <dbReference type="ARBA" id="ARBA00022964"/>
    </source>
</evidence>
<protein>
    <recommendedName>
        <fullName evidence="10">Ectoine hydroxylase</fullName>
        <ecNumber evidence="10">1.14.11.55</ecNumber>
    </recommendedName>
</protein>
<evidence type="ECO:0000256" key="11">
    <source>
        <dbReference type="SAM" id="MobiDB-lite"/>
    </source>
</evidence>
<comment type="cofactor">
    <cofactor evidence="1">
        <name>Fe(2+)</name>
        <dbReference type="ChEBI" id="CHEBI:29033"/>
    </cofactor>
</comment>
<dbReference type="EC" id="1.14.11.55" evidence="10"/>
<dbReference type="SUPFAM" id="SSF51197">
    <property type="entry name" value="Clavaminate synthase-like"/>
    <property type="match status" value="1"/>
</dbReference>
<evidence type="ECO:0000256" key="8">
    <source>
        <dbReference type="ARBA" id="ARBA00023004"/>
    </source>
</evidence>
<evidence type="ECO:0000256" key="10">
    <source>
        <dbReference type="NCBIfam" id="TIGR02408"/>
    </source>
</evidence>
<sequence>MQPQPDLGHPADLYPTRVDAARVIPRREAVVWGSSSNGPLTNDELAHYDRTGYLQIPELVTADEVEAMRAELHRLSCDPKVLADERTIAEGGRAPTDSGEITVRSIFQIHESNDLFAAIAHDSRVVERARQVLGSDVYIHQSRVNFKPGFKGKDFFWHSDFETWHAEDGMPLPRAVSISISLTDNHTFNGPLMIMPGSHREFVSCVGATPVNHHRESLVMQGVGTPAPETLRTFADRYGIAVLTGASGGATMFDSNCMHASNGNVTPFSRSNLFLVFNSMENVCGEPFAAPARRPEHLATRNPHPVIPRPSEEQTR</sequence>
<evidence type="ECO:0000256" key="2">
    <source>
        <dbReference type="ARBA" id="ARBA00004063"/>
    </source>
</evidence>
<reference evidence="12 13" key="1">
    <citation type="submission" date="2019-06" db="EMBL/GenBank/DDBJ databases">
        <title>Sequencing the genomes of 1000 actinobacteria strains.</title>
        <authorList>
            <person name="Klenk H.-P."/>
        </authorList>
    </citation>
    <scope>NUCLEOTIDE SEQUENCE [LARGE SCALE GENOMIC DNA]</scope>
    <source>
        <strain evidence="12 13">DSM 8251</strain>
    </source>
</reference>
<accession>A0A542ZRX5</accession>
<dbReference type="InterPro" id="IPR008775">
    <property type="entry name" value="Phytyl_CoA_dOase-like"/>
</dbReference>
<proteinExistence type="inferred from homology"/>
<keyword evidence="8" id="KW-0408">Iron</keyword>
<dbReference type="OrthoDB" id="2573519at2"/>
<evidence type="ECO:0000256" key="1">
    <source>
        <dbReference type="ARBA" id="ARBA00001954"/>
    </source>
</evidence>
<comment type="caution">
    <text evidence="12">The sequence shown here is derived from an EMBL/GenBank/DDBJ whole genome shotgun (WGS) entry which is preliminary data.</text>
</comment>
<comment type="function">
    <text evidence="2">Involved in the biosynthesis of 5-hydroxyectoine, called compatible solute, which helps organisms to survive extreme osmotic stress by acting as a highly soluble organic osmolyte. Catalyzes the 2-oxoglutarate-dependent selective hydroxylation of L-ectoine to yield (4S,5S)-5-hydroxyectoine.</text>
</comment>
<dbReference type="EMBL" id="VFOR01000001">
    <property type="protein sequence ID" value="TQL62980.1"/>
    <property type="molecule type" value="Genomic_DNA"/>
</dbReference>
<dbReference type="Pfam" id="PF05721">
    <property type="entry name" value="PhyH"/>
    <property type="match status" value="1"/>
</dbReference>
<evidence type="ECO:0000256" key="7">
    <source>
        <dbReference type="ARBA" id="ARBA00023002"/>
    </source>
</evidence>
<name>A0A542ZRX5_9ACTN</name>
<evidence type="ECO:0000313" key="13">
    <source>
        <dbReference type="Proteomes" id="UP000316196"/>
    </source>
</evidence>
<keyword evidence="5" id="KW-0479">Metal-binding</keyword>